<feature type="transmembrane region" description="Helical" evidence="9">
    <location>
        <begin position="84"/>
        <end position="103"/>
    </location>
</feature>
<keyword evidence="7" id="KW-0131">Cell cycle</keyword>
<feature type="domain" description="POTRA" evidence="10">
    <location>
        <begin position="107"/>
        <end position="175"/>
    </location>
</feature>
<comment type="caution">
    <text evidence="11">The sequence shown here is derived from an EMBL/GenBank/DDBJ whole genome shotgun (WGS) entry which is preliminary data.</text>
</comment>
<feature type="region of interest" description="Disordered" evidence="8">
    <location>
        <begin position="1"/>
        <end position="72"/>
    </location>
</feature>
<organism evidence="11 12">
    <name type="scientific">Arsenicicoccus cauae</name>
    <dbReference type="NCBI Taxonomy" id="2663847"/>
    <lineage>
        <taxon>Bacteria</taxon>
        <taxon>Bacillati</taxon>
        <taxon>Actinomycetota</taxon>
        <taxon>Actinomycetes</taxon>
        <taxon>Micrococcales</taxon>
        <taxon>Intrasporangiaceae</taxon>
        <taxon>Arsenicicoccus</taxon>
    </lineage>
</organism>
<evidence type="ECO:0000256" key="2">
    <source>
        <dbReference type="ARBA" id="ARBA00022475"/>
    </source>
</evidence>
<dbReference type="GO" id="GO:0005886">
    <property type="term" value="C:plasma membrane"/>
    <property type="evidence" value="ECO:0007669"/>
    <property type="project" value="TreeGrafter"/>
</dbReference>
<dbReference type="Pfam" id="PF08478">
    <property type="entry name" value="POTRA_1"/>
    <property type="match status" value="1"/>
</dbReference>
<evidence type="ECO:0000256" key="1">
    <source>
        <dbReference type="ARBA" id="ARBA00004370"/>
    </source>
</evidence>
<keyword evidence="2" id="KW-1003">Cell membrane</keyword>
<dbReference type="EMBL" id="WLVL01000023">
    <property type="protein sequence ID" value="MTB71723.1"/>
    <property type="molecule type" value="Genomic_DNA"/>
</dbReference>
<keyword evidence="6 9" id="KW-0472">Membrane</keyword>
<dbReference type="PROSITE" id="PS51779">
    <property type="entry name" value="POTRA"/>
    <property type="match status" value="1"/>
</dbReference>
<gene>
    <name evidence="11" type="ORF">GGG17_07015</name>
</gene>
<evidence type="ECO:0000313" key="11">
    <source>
        <dbReference type="EMBL" id="MTB71723.1"/>
    </source>
</evidence>
<sequence length="296" mass="31170">MRGALRAGLVRRRPARGGTRTARRPGPDGRRRRRDPAGPADPRGAGGGRPVVRSRRPGRGEGGSTRARFEDRARTARRLRWRPILLAVLAAALVGGLVYLVWFSPVLAVRSVVVEGVQGSQAEAVRRAADIPLGVPLARVDLAGPGQRVTRSPLYASVDVARKWPSTVLVRVEPRRPVLALDRGGDVQLVDASGVAYLTAPEAPKGVPVVTSQGAATPDGLTTAISVLSALPPELRSTVSAVRLEGPSMVTFQAGRTKVLWGDSTEPQLKVKVLTALLKSGPATVNVSAPHAPATT</sequence>
<dbReference type="PANTHER" id="PTHR37820">
    <property type="entry name" value="CELL DIVISION PROTEIN DIVIB"/>
    <property type="match status" value="1"/>
</dbReference>
<dbReference type="InterPro" id="IPR034746">
    <property type="entry name" value="POTRA"/>
</dbReference>
<dbReference type="Proteomes" id="UP000431092">
    <property type="component" value="Unassembled WGS sequence"/>
</dbReference>
<evidence type="ECO:0000256" key="4">
    <source>
        <dbReference type="ARBA" id="ARBA00022692"/>
    </source>
</evidence>
<protein>
    <submittedName>
        <fullName evidence="11">FtsQ-type POTRA domain-containing protein</fullName>
    </submittedName>
</protein>
<evidence type="ECO:0000259" key="10">
    <source>
        <dbReference type="PROSITE" id="PS51779"/>
    </source>
</evidence>
<evidence type="ECO:0000256" key="5">
    <source>
        <dbReference type="ARBA" id="ARBA00022989"/>
    </source>
</evidence>
<keyword evidence="5 9" id="KW-1133">Transmembrane helix</keyword>
<evidence type="ECO:0000256" key="9">
    <source>
        <dbReference type="SAM" id="Phobius"/>
    </source>
</evidence>
<evidence type="ECO:0000256" key="8">
    <source>
        <dbReference type="SAM" id="MobiDB-lite"/>
    </source>
</evidence>
<evidence type="ECO:0000256" key="6">
    <source>
        <dbReference type="ARBA" id="ARBA00023136"/>
    </source>
</evidence>
<dbReference type="GO" id="GO:0051301">
    <property type="term" value="P:cell division"/>
    <property type="evidence" value="ECO:0007669"/>
    <property type="project" value="UniProtKB-KW"/>
</dbReference>
<dbReference type="Gene3D" id="3.10.20.310">
    <property type="entry name" value="membrane protein fhac"/>
    <property type="match status" value="1"/>
</dbReference>
<dbReference type="AlphaFoldDB" id="A0A6I3IGE4"/>
<evidence type="ECO:0000313" key="12">
    <source>
        <dbReference type="Proteomes" id="UP000431092"/>
    </source>
</evidence>
<accession>A0A6I3IGE4</accession>
<reference evidence="11 12" key="1">
    <citation type="submission" date="2019-11" db="EMBL/GenBank/DDBJ databases">
        <title>Whole genome sequencing identifies a novel species of the genus Arsenicicoccus isolated from human blood.</title>
        <authorList>
            <person name="Jeong J.H."/>
            <person name="Kweon O.J."/>
            <person name="Kim H.R."/>
            <person name="Kim T.-H."/>
            <person name="Ha S.-M."/>
            <person name="Lee M.-K."/>
        </authorList>
    </citation>
    <scope>NUCLEOTIDE SEQUENCE [LARGE SCALE GENOMIC DNA]</scope>
    <source>
        <strain evidence="11 12">MKL-02</strain>
    </source>
</reference>
<dbReference type="InterPro" id="IPR013685">
    <property type="entry name" value="POTRA_FtsQ_type"/>
</dbReference>
<dbReference type="InterPro" id="IPR050487">
    <property type="entry name" value="FtsQ_DivIB"/>
</dbReference>
<comment type="subcellular location">
    <subcellularLocation>
        <location evidence="1">Membrane</location>
    </subcellularLocation>
</comment>
<keyword evidence="12" id="KW-1185">Reference proteome</keyword>
<dbReference type="PANTHER" id="PTHR37820:SF1">
    <property type="entry name" value="CELL DIVISION PROTEIN FTSQ"/>
    <property type="match status" value="1"/>
</dbReference>
<keyword evidence="4 9" id="KW-0812">Transmembrane</keyword>
<proteinExistence type="predicted"/>
<evidence type="ECO:0000256" key="3">
    <source>
        <dbReference type="ARBA" id="ARBA00022618"/>
    </source>
</evidence>
<name>A0A6I3IGE4_9MICO</name>
<keyword evidence="3" id="KW-0132">Cell division</keyword>
<evidence type="ECO:0000256" key="7">
    <source>
        <dbReference type="ARBA" id="ARBA00023306"/>
    </source>
</evidence>